<dbReference type="EMBL" id="JABSTR010000008">
    <property type="protein sequence ID" value="KAH9376303.1"/>
    <property type="molecule type" value="Genomic_DNA"/>
</dbReference>
<keyword evidence="2" id="KW-1133">Transmembrane helix</keyword>
<feature type="transmembrane region" description="Helical" evidence="2">
    <location>
        <begin position="47"/>
        <end position="71"/>
    </location>
</feature>
<evidence type="ECO:0000313" key="3">
    <source>
        <dbReference type="EMBL" id="KAH9376303.1"/>
    </source>
</evidence>
<dbReference type="Proteomes" id="UP000821853">
    <property type="component" value="Unassembled WGS sequence"/>
</dbReference>
<evidence type="ECO:0000256" key="1">
    <source>
        <dbReference type="SAM" id="MobiDB-lite"/>
    </source>
</evidence>
<feature type="region of interest" description="Disordered" evidence="1">
    <location>
        <begin position="1"/>
        <end position="41"/>
    </location>
</feature>
<protein>
    <submittedName>
        <fullName evidence="3">Uncharacterized protein</fullName>
    </submittedName>
</protein>
<comment type="caution">
    <text evidence="3">The sequence shown here is derived from an EMBL/GenBank/DDBJ whole genome shotgun (WGS) entry which is preliminary data.</text>
</comment>
<organism evidence="3 4">
    <name type="scientific">Haemaphysalis longicornis</name>
    <name type="common">Bush tick</name>
    <dbReference type="NCBI Taxonomy" id="44386"/>
    <lineage>
        <taxon>Eukaryota</taxon>
        <taxon>Metazoa</taxon>
        <taxon>Ecdysozoa</taxon>
        <taxon>Arthropoda</taxon>
        <taxon>Chelicerata</taxon>
        <taxon>Arachnida</taxon>
        <taxon>Acari</taxon>
        <taxon>Parasitiformes</taxon>
        <taxon>Ixodida</taxon>
        <taxon>Ixodoidea</taxon>
        <taxon>Ixodidae</taxon>
        <taxon>Haemaphysalinae</taxon>
        <taxon>Haemaphysalis</taxon>
    </lineage>
</organism>
<dbReference type="AlphaFoldDB" id="A0A9J6GP07"/>
<keyword evidence="2" id="KW-0472">Membrane</keyword>
<keyword evidence="2" id="KW-0812">Transmembrane</keyword>
<reference evidence="3 4" key="1">
    <citation type="journal article" date="2020" name="Cell">
        <title>Large-Scale Comparative Analyses of Tick Genomes Elucidate Their Genetic Diversity and Vector Capacities.</title>
        <authorList>
            <consortium name="Tick Genome and Microbiome Consortium (TIGMIC)"/>
            <person name="Jia N."/>
            <person name="Wang J."/>
            <person name="Shi W."/>
            <person name="Du L."/>
            <person name="Sun Y."/>
            <person name="Zhan W."/>
            <person name="Jiang J.F."/>
            <person name="Wang Q."/>
            <person name="Zhang B."/>
            <person name="Ji P."/>
            <person name="Bell-Sakyi L."/>
            <person name="Cui X.M."/>
            <person name="Yuan T.T."/>
            <person name="Jiang B.G."/>
            <person name="Yang W.F."/>
            <person name="Lam T.T."/>
            <person name="Chang Q.C."/>
            <person name="Ding S.J."/>
            <person name="Wang X.J."/>
            <person name="Zhu J.G."/>
            <person name="Ruan X.D."/>
            <person name="Zhao L."/>
            <person name="Wei J.T."/>
            <person name="Ye R.Z."/>
            <person name="Que T.C."/>
            <person name="Du C.H."/>
            <person name="Zhou Y.H."/>
            <person name="Cheng J.X."/>
            <person name="Dai P.F."/>
            <person name="Guo W.B."/>
            <person name="Han X.H."/>
            <person name="Huang E.J."/>
            <person name="Li L.F."/>
            <person name="Wei W."/>
            <person name="Gao Y.C."/>
            <person name="Liu J.Z."/>
            <person name="Shao H.Z."/>
            <person name="Wang X."/>
            <person name="Wang C.C."/>
            <person name="Yang T.C."/>
            <person name="Huo Q.B."/>
            <person name="Li W."/>
            <person name="Chen H.Y."/>
            <person name="Chen S.E."/>
            <person name="Zhou L.G."/>
            <person name="Ni X.B."/>
            <person name="Tian J.H."/>
            <person name="Sheng Y."/>
            <person name="Liu T."/>
            <person name="Pan Y.S."/>
            <person name="Xia L.Y."/>
            <person name="Li J."/>
            <person name="Zhao F."/>
            <person name="Cao W.C."/>
        </authorList>
    </citation>
    <scope>NUCLEOTIDE SEQUENCE [LARGE SCALE GENOMIC DNA]</scope>
    <source>
        <strain evidence="3">HaeL-2018</strain>
    </source>
</reference>
<feature type="compositionally biased region" description="Polar residues" evidence="1">
    <location>
        <begin position="20"/>
        <end position="41"/>
    </location>
</feature>
<evidence type="ECO:0000313" key="4">
    <source>
        <dbReference type="Proteomes" id="UP000821853"/>
    </source>
</evidence>
<accession>A0A9J6GP07</accession>
<gene>
    <name evidence="3" type="ORF">HPB48_021943</name>
</gene>
<proteinExistence type="predicted"/>
<keyword evidence="4" id="KW-1185">Reference proteome</keyword>
<evidence type="ECO:0000256" key="2">
    <source>
        <dbReference type="SAM" id="Phobius"/>
    </source>
</evidence>
<sequence>MASTSSRAAFPQASPATAHPANSTTRTQDSVPDNRTKTQPSRTCCPLFIACSFVLSGCMFLAHVLAYQLIGRLVGHWCRPPDNLRLLMPEVWRNVAIPLLPYGTFSGCTVYDPLWR</sequence>
<name>A0A9J6GP07_HAELO</name>
<dbReference type="VEuPathDB" id="VectorBase:HLOH_044799"/>